<dbReference type="AlphaFoldDB" id="W1PMD3"/>
<gene>
    <name evidence="1" type="ORF">AMTR_s00015p00180420</name>
</gene>
<dbReference type="Gramene" id="ERN08861">
    <property type="protein sequence ID" value="ERN08861"/>
    <property type="gene ID" value="AMTR_s00015p00180420"/>
</dbReference>
<sequence length="118" mass="13177">MPLLITVKGEGGGPDAGIVASLLAPLAPLGFEACEEERGHITANNACSLTGKVEFSRHIAAVEGEIYSLQAHTIDLRVRKQHNREAMIERTRRLRRLRSEAKKHLSSFERIEKNVFLF</sequence>
<accession>W1PMD3</accession>
<dbReference type="HOGENOM" id="CLU_2076256_0_0_1"/>
<keyword evidence="2" id="KW-1185">Reference proteome</keyword>
<protein>
    <submittedName>
        <fullName evidence="1">Uncharacterized protein</fullName>
    </submittedName>
</protein>
<name>W1PMD3_AMBTC</name>
<evidence type="ECO:0000313" key="1">
    <source>
        <dbReference type="EMBL" id="ERN08861.1"/>
    </source>
</evidence>
<proteinExistence type="predicted"/>
<reference evidence="2" key="1">
    <citation type="journal article" date="2013" name="Science">
        <title>The Amborella genome and the evolution of flowering plants.</title>
        <authorList>
            <consortium name="Amborella Genome Project"/>
        </authorList>
    </citation>
    <scope>NUCLEOTIDE SEQUENCE [LARGE SCALE GENOMIC DNA]</scope>
</reference>
<organism evidence="1 2">
    <name type="scientific">Amborella trichopoda</name>
    <dbReference type="NCBI Taxonomy" id="13333"/>
    <lineage>
        <taxon>Eukaryota</taxon>
        <taxon>Viridiplantae</taxon>
        <taxon>Streptophyta</taxon>
        <taxon>Embryophyta</taxon>
        <taxon>Tracheophyta</taxon>
        <taxon>Spermatophyta</taxon>
        <taxon>Magnoliopsida</taxon>
        <taxon>Amborellales</taxon>
        <taxon>Amborellaceae</taxon>
        <taxon>Amborella</taxon>
    </lineage>
</organism>
<dbReference type="EMBL" id="KI393208">
    <property type="protein sequence ID" value="ERN08861.1"/>
    <property type="molecule type" value="Genomic_DNA"/>
</dbReference>
<evidence type="ECO:0000313" key="2">
    <source>
        <dbReference type="Proteomes" id="UP000017836"/>
    </source>
</evidence>
<dbReference type="Proteomes" id="UP000017836">
    <property type="component" value="Unassembled WGS sequence"/>
</dbReference>